<evidence type="ECO:0000313" key="4">
    <source>
        <dbReference type="Proteomes" id="UP000663877"/>
    </source>
</evidence>
<dbReference type="PANTHER" id="PTHR12039">
    <property type="entry name" value="NICOTINAMIDE MONONUCLEOTIDE ADENYLYLTRANSFERASE"/>
    <property type="match status" value="1"/>
</dbReference>
<dbReference type="OrthoDB" id="422187at2759"/>
<protein>
    <submittedName>
        <fullName evidence="2">Uncharacterized protein</fullName>
    </submittedName>
</protein>
<name>A0A813SAM3_9BILA</name>
<dbReference type="GO" id="GO:0009435">
    <property type="term" value="P:NAD+ biosynthetic process"/>
    <property type="evidence" value="ECO:0007669"/>
    <property type="project" value="TreeGrafter"/>
</dbReference>
<dbReference type="GO" id="GO:0004515">
    <property type="term" value="F:nicotinate-nucleotide adenylyltransferase activity"/>
    <property type="evidence" value="ECO:0007669"/>
    <property type="project" value="TreeGrafter"/>
</dbReference>
<dbReference type="AlphaFoldDB" id="A0A813SAM3"/>
<dbReference type="Gene3D" id="3.40.50.620">
    <property type="entry name" value="HUPs"/>
    <property type="match status" value="1"/>
</dbReference>
<dbReference type="Proteomes" id="UP000663877">
    <property type="component" value="Unassembled WGS sequence"/>
</dbReference>
<dbReference type="EMBL" id="CAJNOI010000012">
    <property type="protein sequence ID" value="CAF0794417.1"/>
    <property type="molecule type" value="Genomic_DNA"/>
</dbReference>
<dbReference type="GO" id="GO:0000309">
    <property type="term" value="F:nicotinamide-nucleotide adenylyltransferase activity"/>
    <property type="evidence" value="ECO:0007669"/>
    <property type="project" value="TreeGrafter"/>
</dbReference>
<dbReference type="EMBL" id="CAJNOM010000006">
    <property type="protein sequence ID" value="CAF0759082.1"/>
    <property type="molecule type" value="Genomic_DNA"/>
</dbReference>
<organism evidence="2 4">
    <name type="scientific">Adineta steineri</name>
    <dbReference type="NCBI Taxonomy" id="433720"/>
    <lineage>
        <taxon>Eukaryota</taxon>
        <taxon>Metazoa</taxon>
        <taxon>Spiralia</taxon>
        <taxon>Gnathifera</taxon>
        <taxon>Rotifera</taxon>
        <taxon>Eurotatoria</taxon>
        <taxon>Bdelloidea</taxon>
        <taxon>Adinetida</taxon>
        <taxon>Adinetidae</taxon>
        <taxon>Adineta</taxon>
    </lineage>
</organism>
<dbReference type="InterPro" id="IPR051182">
    <property type="entry name" value="Euk_NMN_adenylyltrnsfrase"/>
</dbReference>
<dbReference type="InterPro" id="IPR014729">
    <property type="entry name" value="Rossmann-like_a/b/a_fold"/>
</dbReference>
<reference evidence="2" key="1">
    <citation type="submission" date="2021-02" db="EMBL/GenBank/DDBJ databases">
        <authorList>
            <person name="Nowell W R."/>
        </authorList>
    </citation>
    <scope>NUCLEOTIDE SEQUENCE</scope>
</reference>
<sequence length="118" mass="13431">MHSTLTTDLSNLYANLNGTTTTNTEYIVLLKAGSLSPIHRAHISNMIRTKEYLEQQHNFRVIGGYLSPSHDDYVEAKLGEEFINGHHRVRMCEEAIKEANQQHWLSVDKAEMMGEKSS</sequence>
<evidence type="ECO:0000313" key="2">
    <source>
        <dbReference type="EMBL" id="CAF0794417.1"/>
    </source>
</evidence>
<dbReference type="SUPFAM" id="SSF52374">
    <property type="entry name" value="Nucleotidylyl transferase"/>
    <property type="match status" value="1"/>
</dbReference>
<gene>
    <name evidence="2" type="ORF">BJG266_LOCUS4854</name>
    <name evidence="1" type="ORF">QVE165_LOCUS1948</name>
</gene>
<keyword evidence="3" id="KW-1185">Reference proteome</keyword>
<proteinExistence type="predicted"/>
<comment type="caution">
    <text evidence="2">The sequence shown here is derived from an EMBL/GenBank/DDBJ whole genome shotgun (WGS) entry which is preliminary data.</text>
</comment>
<evidence type="ECO:0000313" key="1">
    <source>
        <dbReference type="EMBL" id="CAF0759082.1"/>
    </source>
</evidence>
<dbReference type="PANTHER" id="PTHR12039:SF0">
    <property type="entry name" value="NICOTINAMIDE-NUCLEOTIDE ADENYLYLTRANSFERASE"/>
    <property type="match status" value="1"/>
</dbReference>
<evidence type="ECO:0000313" key="3">
    <source>
        <dbReference type="Proteomes" id="UP000663832"/>
    </source>
</evidence>
<dbReference type="Proteomes" id="UP000663832">
    <property type="component" value="Unassembled WGS sequence"/>
</dbReference>
<accession>A0A813SAM3</accession>